<keyword evidence="3" id="KW-0804">Transcription</keyword>
<feature type="short sequence motif" description="VHIID" evidence="5">
    <location>
        <begin position="340"/>
        <end position="344"/>
    </location>
</feature>
<comment type="caution">
    <text evidence="5">Lacks conserved residue(s) required for the propagation of feature annotation.</text>
</comment>
<protein>
    <submittedName>
        <fullName evidence="7">Uncharacterized protein</fullName>
    </submittedName>
</protein>
<dbReference type="Proteomes" id="UP001157006">
    <property type="component" value="Chromosome 6"/>
</dbReference>
<comment type="subcellular location">
    <subcellularLocation>
        <location evidence="1">Nucleus</location>
    </subcellularLocation>
</comment>
<keyword evidence="8" id="KW-1185">Reference proteome</keyword>
<dbReference type="GO" id="GO:0009610">
    <property type="term" value="P:response to symbiotic fungus"/>
    <property type="evidence" value="ECO:0007669"/>
    <property type="project" value="UniProtKB-ARBA"/>
</dbReference>
<evidence type="ECO:0000256" key="2">
    <source>
        <dbReference type="ARBA" id="ARBA00023015"/>
    </source>
</evidence>
<feature type="compositionally biased region" description="Basic residues" evidence="6">
    <location>
        <begin position="212"/>
        <end position="225"/>
    </location>
</feature>
<keyword evidence="4" id="KW-0539">Nucleus</keyword>
<dbReference type="Pfam" id="PF03514">
    <property type="entry name" value="GRAS"/>
    <property type="match status" value="1"/>
</dbReference>
<dbReference type="InterPro" id="IPR005202">
    <property type="entry name" value="TF_GRAS"/>
</dbReference>
<organism evidence="7 8">
    <name type="scientific">Vicia faba</name>
    <name type="common">Broad bean</name>
    <name type="synonym">Faba vulgaris</name>
    <dbReference type="NCBI Taxonomy" id="3906"/>
    <lineage>
        <taxon>Eukaryota</taxon>
        <taxon>Viridiplantae</taxon>
        <taxon>Streptophyta</taxon>
        <taxon>Embryophyta</taxon>
        <taxon>Tracheophyta</taxon>
        <taxon>Spermatophyta</taxon>
        <taxon>Magnoliopsida</taxon>
        <taxon>eudicotyledons</taxon>
        <taxon>Gunneridae</taxon>
        <taxon>Pentapetalae</taxon>
        <taxon>rosids</taxon>
        <taxon>fabids</taxon>
        <taxon>Fabales</taxon>
        <taxon>Fabaceae</taxon>
        <taxon>Papilionoideae</taxon>
        <taxon>50 kb inversion clade</taxon>
        <taxon>NPAAA clade</taxon>
        <taxon>Hologalegina</taxon>
        <taxon>IRL clade</taxon>
        <taxon>Fabeae</taxon>
        <taxon>Vicia</taxon>
    </lineage>
</organism>
<gene>
    <name evidence="7" type="ORF">VFH_VI036120</name>
</gene>
<evidence type="ECO:0000313" key="7">
    <source>
        <dbReference type="EMBL" id="CAI8616584.1"/>
    </source>
</evidence>
<feature type="region of interest" description="Disordered" evidence="6">
    <location>
        <begin position="40"/>
        <end position="73"/>
    </location>
</feature>
<feature type="region of interest" description="Disordered" evidence="6">
    <location>
        <begin position="202"/>
        <end position="229"/>
    </location>
</feature>
<evidence type="ECO:0000256" key="6">
    <source>
        <dbReference type="SAM" id="MobiDB-lite"/>
    </source>
</evidence>
<dbReference type="PANTHER" id="PTHR31636">
    <property type="entry name" value="OSJNBA0084A10.13 PROTEIN-RELATED"/>
    <property type="match status" value="1"/>
</dbReference>
<dbReference type="GO" id="GO:0005634">
    <property type="term" value="C:nucleus"/>
    <property type="evidence" value="ECO:0007669"/>
    <property type="project" value="UniProtKB-SubCell"/>
</dbReference>
<dbReference type="PROSITE" id="PS50985">
    <property type="entry name" value="GRAS"/>
    <property type="match status" value="1"/>
</dbReference>
<name>A0AAV1B5F7_VICFA</name>
<comment type="similarity">
    <text evidence="5">Belongs to the GRAS family.</text>
</comment>
<feature type="region of interest" description="Leucine repeat II (LRII)" evidence="5">
    <location>
        <begin position="390"/>
        <end position="422"/>
    </location>
</feature>
<proteinExistence type="inferred from homology"/>
<evidence type="ECO:0000256" key="5">
    <source>
        <dbReference type="PROSITE-ProRule" id="PRU01191"/>
    </source>
</evidence>
<feature type="region of interest" description="VHIID" evidence="5">
    <location>
        <begin position="309"/>
        <end position="374"/>
    </location>
</feature>
<sequence>MFSADTLVENFPGSVNRCMFGNIPVSVFSNQNPENGFDFEDSVSVSISPSTHSESVTDSVPSSGISSNGNDLGAGTGNGTSTCSESYSNCSYTTDNSIVDCDSPENNACEVFDRIPHDPFREVEAVFSFPNGAWKMNEESNNNNMVLGPRGSREKRGHLMNDIGIDERSYKVSAVYSDDSDLSEMFDEVLLCNDGKSPSIFCSNPEQSHSRGSNRKASRSKKGSNKGKSLSTTVDLWALLTQCAQAVGSYDQRNANDILKQIRQNSSPQGDGLQRLAHYFADGLEARLSAGTPMYKLLESSSADMLRAYKVYITASPFQRMSNFLANRTILNLVENKSSVHIIDFGIFYGFQWPCLIQRLSERAGGPPKLRITGIDLPQPGFRPAERVEETGRRLEKYCKRFNVPFEYNCLAQKWDTVRLEDLKIDREEVTVVNCLYRMKNLYDETVTTNCPRDDVLRLIRRINPSIFIHGVVNGTYNAPFFLTRFREAMFHFSSLFDMLEATVPRDDPYRLMFEKGLYGRDAVNVIACEGAERVERPETYKNWQVRNKRARFKQLPLAPKLVDRVKEMVKKEYPKDFVVDEDGKWVLHGWKGRILQAVSCWVPA</sequence>
<feature type="compositionally biased region" description="Polar residues" evidence="6">
    <location>
        <begin position="57"/>
        <end position="70"/>
    </location>
</feature>
<dbReference type="EMBL" id="OX451741">
    <property type="protein sequence ID" value="CAI8616584.1"/>
    <property type="molecule type" value="Genomic_DNA"/>
</dbReference>
<dbReference type="AlphaFoldDB" id="A0AAV1B5F7"/>
<evidence type="ECO:0000313" key="8">
    <source>
        <dbReference type="Proteomes" id="UP001157006"/>
    </source>
</evidence>
<feature type="compositionally biased region" description="Low complexity" evidence="6">
    <location>
        <begin position="42"/>
        <end position="56"/>
    </location>
</feature>
<evidence type="ECO:0000256" key="4">
    <source>
        <dbReference type="ARBA" id="ARBA00023242"/>
    </source>
</evidence>
<accession>A0AAV1B5F7</accession>
<evidence type="ECO:0000256" key="3">
    <source>
        <dbReference type="ARBA" id="ARBA00023163"/>
    </source>
</evidence>
<keyword evidence="2" id="KW-0805">Transcription regulation</keyword>
<reference evidence="7 8" key="1">
    <citation type="submission" date="2023-01" db="EMBL/GenBank/DDBJ databases">
        <authorList>
            <person name="Kreplak J."/>
        </authorList>
    </citation>
    <scope>NUCLEOTIDE SEQUENCE [LARGE SCALE GENOMIC DNA]</scope>
</reference>
<evidence type="ECO:0000256" key="1">
    <source>
        <dbReference type="ARBA" id="ARBA00004123"/>
    </source>
</evidence>
<feature type="region of interest" description="SAW" evidence="5">
    <location>
        <begin position="528"/>
        <end position="603"/>
    </location>
</feature>